<dbReference type="EMBL" id="LPDO01000116">
    <property type="protein sequence ID" value="KVT47172.1"/>
    <property type="molecule type" value="Genomic_DNA"/>
</dbReference>
<comment type="pathway">
    <text evidence="1 6">Carbohydrate biosynthesis; dTDP-L-rhamnose biosynthesis.</text>
</comment>
<keyword evidence="6" id="KW-0521">NADP</keyword>
<dbReference type="CDD" id="cd05254">
    <property type="entry name" value="dTDP_HR_like_SDR_e"/>
    <property type="match status" value="1"/>
</dbReference>
<comment type="function">
    <text evidence="6">Catalyzes the reduction of dTDP-6-deoxy-L-lyxo-4-hexulose to yield dTDP-L-rhamnose.</text>
</comment>
<dbReference type="NCBIfam" id="TIGR01214">
    <property type="entry name" value="rmlD"/>
    <property type="match status" value="1"/>
</dbReference>
<dbReference type="InterPro" id="IPR036291">
    <property type="entry name" value="NAD(P)-bd_dom_sf"/>
</dbReference>
<dbReference type="AlphaFoldDB" id="A0AAW3N412"/>
<dbReference type="Gene3D" id="3.90.25.10">
    <property type="entry name" value="UDP-galactose 4-epimerase, domain 1"/>
    <property type="match status" value="1"/>
</dbReference>
<proteinExistence type="inferred from homology"/>
<evidence type="ECO:0000256" key="4">
    <source>
        <dbReference type="ARBA" id="ARBA00017099"/>
    </source>
</evidence>
<dbReference type="RefSeq" id="WP_059932017.1">
    <property type="nucleotide sequence ID" value="NZ_LPDO01000116.1"/>
</dbReference>
<comment type="cofactor">
    <cofactor evidence="6">
        <name>Mg(2+)</name>
        <dbReference type="ChEBI" id="CHEBI:18420"/>
    </cofactor>
    <text evidence="6">Binds 1 Mg(2+) ion per monomer.</text>
</comment>
<gene>
    <name evidence="8" type="ORF">WK53_13640</name>
</gene>
<dbReference type="Pfam" id="PF04321">
    <property type="entry name" value="RmlD_sub_bind"/>
    <property type="match status" value="1"/>
</dbReference>
<organism evidence="8 9">
    <name type="scientific">Burkholderia ubonensis</name>
    <dbReference type="NCBI Taxonomy" id="101571"/>
    <lineage>
        <taxon>Bacteria</taxon>
        <taxon>Pseudomonadati</taxon>
        <taxon>Pseudomonadota</taxon>
        <taxon>Betaproteobacteria</taxon>
        <taxon>Burkholderiales</taxon>
        <taxon>Burkholderiaceae</taxon>
        <taxon>Burkholderia</taxon>
        <taxon>Burkholderia cepacia complex</taxon>
    </lineage>
</organism>
<dbReference type="GO" id="GO:0019305">
    <property type="term" value="P:dTDP-rhamnose biosynthetic process"/>
    <property type="evidence" value="ECO:0007669"/>
    <property type="project" value="TreeGrafter"/>
</dbReference>
<dbReference type="GO" id="GO:0008831">
    <property type="term" value="F:dTDP-4-dehydrorhamnose reductase activity"/>
    <property type="evidence" value="ECO:0007669"/>
    <property type="project" value="UniProtKB-EC"/>
</dbReference>
<feature type="domain" description="RmlD-like substrate binding" evidence="7">
    <location>
        <begin position="9"/>
        <end position="297"/>
    </location>
</feature>
<dbReference type="Proteomes" id="UP000056732">
    <property type="component" value="Unassembled WGS sequence"/>
</dbReference>
<evidence type="ECO:0000256" key="5">
    <source>
        <dbReference type="ARBA" id="ARBA00048200"/>
    </source>
</evidence>
<comment type="similarity">
    <text evidence="2 6">Belongs to the dTDP-4-dehydrorhamnose reductase family.</text>
</comment>
<dbReference type="InterPro" id="IPR005913">
    <property type="entry name" value="dTDP_dehydrorham_reduct"/>
</dbReference>
<name>A0AAW3N412_9BURK</name>
<evidence type="ECO:0000259" key="7">
    <source>
        <dbReference type="Pfam" id="PF04321"/>
    </source>
</evidence>
<dbReference type="SUPFAM" id="SSF51735">
    <property type="entry name" value="NAD(P)-binding Rossmann-fold domains"/>
    <property type="match status" value="1"/>
</dbReference>
<evidence type="ECO:0000256" key="1">
    <source>
        <dbReference type="ARBA" id="ARBA00004781"/>
    </source>
</evidence>
<protein>
    <recommendedName>
        <fullName evidence="4 6">dTDP-4-dehydrorhamnose reductase</fullName>
        <ecNumber evidence="3 6">1.1.1.133</ecNumber>
    </recommendedName>
</protein>
<dbReference type="InterPro" id="IPR029903">
    <property type="entry name" value="RmlD-like-bd"/>
</dbReference>
<dbReference type="GO" id="GO:0005829">
    <property type="term" value="C:cytosol"/>
    <property type="evidence" value="ECO:0007669"/>
    <property type="project" value="TreeGrafter"/>
</dbReference>
<accession>A0AAW3N412</accession>
<evidence type="ECO:0000256" key="6">
    <source>
        <dbReference type="RuleBase" id="RU364082"/>
    </source>
</evidence>
<evidence type="ECO:0000313" key="8">
    <source>
        <dbReference type="EMBL" id="KVT47172.1"/>
    </source>
</evidence>
<sequence length="298" mass="32184">MSVHNARRTILVTGVNGQVGFELARTLQGLGTVVAVDRAAMDLSDPDQVRTVVRNIRPSLIVNPAAYTAVDKAEEETDLAMCINGEVPGVLAEEAKKLGAALVHYSTDYVFNGEKDGAYVEDDPTDPQNVYGRSKLAGELAIAASGCAHLIFRTSWVYGTRGKNFLLTMLRLGAERDELSVVADQIGAPTWSKTIAVITANVLAQAAAPGQRDWWQEHSGVYHLTATGAASWHGFAEAIFELSRLAKIPVVKPIPAASYPTPAKRPGNSRMSNDKLARTFGVQAPDWRDALQLCLTER</sequence>
<comment type="caution">
    <text evidence="8">The sequence shown here is derived from an EMBL/GenBank/DDBJ whole genome shotgun (WGS) entry which is preliminary data.</text>
</comment>
<comment type="catalytic activity">
    <reaction evidence="5 6">
        <text>dTDP-beta-L-rhamnose + NADP(+) = dTDP-4-dehydro-beta-L-rhamnose + NADPH + H(+)</text>
        <dbReference type="Rhea" id="RHEA:21796"/>
        <dbReference type="ChEBI" id="CHEBI:15378"/>
        <dbReference type="ChEBI" id="CHEBI:57510"/>
        <dbReference type="ChEBI" id="CHEBI:57783"/>
        <dbReference type="ChEBI" id="CHEBI:58349"/>
        <dbReference type="ChEBI" id="CHEBI:62830"/>
        <dbReference type="EC" id="1.1.1.133"/>
    </reaction>
</comment>
<evidence type="ECO:0000313" key="9">
    <source>
        <dbReference type="Proteomes" id="UP000056732"/>
    </source>
</evidence>
<dbReference type="EC" id="1.1.1.133" evidence="3 6"/>
<evidence type="ECO:0000256" key="3">
    <source>
        <dbReference type="ARBA" id="ARBA00012929"/>
    </source>
</evidence>
<dbReference type="PANTHER" id="PTHR10491">
    <property type="entry name" value="DTDP-4-DEHYDRORHAMNOSE REDUCTASE"/>
    <property type="match status" value="1"/>
</dbReference>
<keyword evidence="6" id="KW-0560">Oxidoreductase</keyword>
<reference evidence="8 9" key="1">
    <citation type="submission" date="2015-11" db="EMBL/GenBank/DDBJ databases">
        <title>Expanding the genomic diversity of Burkholderia species for the development of highly accurate diagnostics.</title>
        <authorList>
            <person name="Sahl J."/>
            <person name="Keim P."/>
            <person name="Wagner D."/>
        </authorList>
    </citation>
    <scope>NUCLEOTIDE SEQUENCE [LARGE SCALE GENOMIC DNA]</scope>
    <source>
        <strain evidence="8 9">MSMB1137WGS</strain>
    </source>
</reference>
<dbReference type="PANTHER" id="PTHR10491:SF4">
    <property type="entry name" value="METHIONINE ADENOSYLTRANSFERASE 2 SUBUNIT BETA"/>
    <property type="match status" value="1"/>
</dbReference>
<dbReference type="Gene3D" id="3.40.50.720">
    <property type="entry name" value="NAD(P)-binding Rossmann-like Domain"/>
    <property type="match status" value="1"/>
</dbReference>
<evidence type="ECO:0000256" key="2">
    <source>
        <dbReference type="ARBA" id="ARBA00010944"/>
    </source>
</evidence>